<dbReference type="Proteomes" id="UP001404845">
    <property type="component" value="Unassembled WGS sequence"/>
</dbReference>
<name>A0ABU9Z515_9HYPH</name>
<dbReference type="PROSITE" id="PS51257">
    <property type="entry name" value="PROKAR_LIPOPROTEIN"/>
    <property type="match status" value="1"/>
</dbReference>
<organism evidence="2 3">
    <name type="scientific">Methylorubrum rhodesianum</name>
    <dbReference type="NCBI Taxonomy" id="29427"/>
    <lineage>
        <taxon>Bacteria</taxon>
        <taxon>Pseudomonadati</taxon>
        <taxon>Pseudomonadota</taxon>
        <taxon>Alphaproteobacteria</taxon>
        <taxon>Hyphomicrobiales</taxon>
        <taxon>Methylobacteriaceae</taxon>
        <taxon>Methylorubrum</taxon>
    </lineage>
</organism>
<dbReference type="EMBL" id="JAQYXL010000001">
    <property type="protein sequence ID" value="MEN3226271.1"/>
    <property type="molecule type" value="Genomic_DNA"/>
</dbReference>
<evidence type="ECO:0000313" key="3">
    <source>
        <dbReference type="Proteomes" id="UP001404845"/>
    </source>
</evidence>
<protein>
    <submittedName>
        <fullName evidence="2">Threonyl-trna synthetase</fullName>
    </submittedName>
</protein>
<feature type="signal peptide" evidence="1">
    <location>
        <begin position="1"/>
        <end position="24"/>
    </location>
</feature>
<reference evidence="2 3" key="1">
    <citation type="journal article" date="2023" name="PLoS ONE">
        <title>Complete genome assembly of Hawai'i environmental nontuberculous mycobacteria reveals unexpected co-isolation with methylobacteria.</title>
        <authorList>
            <person name="Hendrix J."/>
            <person name="Epperson L.E."/>
            <person name="Tong E.I."/>
            <person name="Chan Y.L."/>
            <person name="Hasan N.A."/>
            <person name="Dawrs S.N."/>
            <person name="Norton G.J."/>
            <person name="Virdi R."/>
            <person name="Crooks J.L."/>
            <person name="Chan E.D."/>
            <person name="Honda J.R."/>
            <person name="Strong M."/>
        </authorList>
    </citation>
    <scope>NUCLEOTIDE SEQUENCE [LARGE SCALE GENOMIC DNA]</scope>
    <source>
        <strain evidence="2 3">NJH_HI01</strain>
    </source>
</reference>
<gene>
    <name evidence="2" type="ORF">PUR21_01025</name>
</gene>
<evidence type="ECO:0000313" key="2">
    <source>
        <dbReference type="EMBL" id="MEN3226271.1"/>
    </source>
</evidence>
<evidence type="ECO:0000256" key="1">
    <source>
        <dbReference type="SAM" id="SignalP"/>
    </source>
</evidence>
<keyword evidence="1" id="KW-0732">Signal</keyword>
<comment type="caution">
    <text evidence="2">The sequence shown here is derived from an EMBL/GenBank/DDBJ whole genome shotgun (WGS) entry which is preliminary data.</text>
</comment>
<sequence length="180" mass="19425">MAFPWRAVLSSTIAAVVLSSACSAAEAPFGLTWGPVTDVPRPSKVDREANITALVYFAGRPPATGRDTLQVVLEVCREEGLQQVIWLSRALDEPELTAAYAAIYREGVQRHGLPQAGSYALMVDWPSARTTLAVREVRAQSRQLVMTITGESYAACSERHRAEAGHPASEHVSKLLGALP</sequence>
<accession>A0ABU9Z515</accession>
<proteinExistence type="predicted"/>
<feature type="chain" id="PRO_5047536139" evidence="1">
    <location>
        <begin position="25"/>
        <end position="180"/>
    </location>
</feature>
<keyword evidence="3" id="KW-1185">Reference proteome</keyword>
<dbReference type="RefSeq" id="WP_200671021.1">
    <property type="nucleotide sequence ID" value="NZ_JACWCW010000032.1"/>
</dbReference>